<organism evidence="2 3">
    <name type="scientific">Candidatus Gottesmanbacteria bacterium GW2011_GWA1_43_11</name>
    <dbReference type="NCBI Taxonomy" id="1618436"/>
    <lineage>
        <taxon>Bacteria</taxon>
        <taxon>Candidatus Gottesmaniibacteriota</taxon>
    </lineage>
</organism>
<keyword evidence="1" id="KW-0812">Transmembrane</keyword>
<accession>A0A0G1CIK4</accession>
<keyword evidence="1" id="KW-0472">Membrane</keyword>
<feature type="transmembrane region" description="Helical" evidence="1">
    <location>
        <begin position="149"/>
        <end position="169"/>
    </location>
</feature>
<dbReference type="STRING" id="1618436.UV59_C0006G0076"/>
<dbReference type="Proteomes" id="UP000034543">
    <property type="component" value="Unassembled WGS sequence"/>
</dbReference>
<comment type="caution">
    <text evidence="2">The sequence shown here is derived from an EMBL/GenBank/DDBJ whole genome shotgun (WGS) entry which is preliminary data.</text>
</comment>
<dbReference type="EMBL" id="LCFB01000006">
    <property type="protein sequence ID" value="KKS85620.1"/>
    <property type="molecule type" value="Genomic_DNA"/>
</dbReference>
<evidence type="ECO:0000313" key="3">
    <source>
        <dbReference type="Proteomes" id="UP000034543"/>
    </source>
</evidence>
<sequence>MAVDKNALIKKIEAATDLKSLRDLATMLEVNDALDKNIVTTQKKLVDVITAMDEAALESKLRSKVARQPQSAAPEIDYAKLAAEMLRIQTETEAVRTPTATVVPPKPEDTQPIKLEQQKVVEDTQPVQSVESEEPENEIVRIWKKYWRWFVAAGLAIIAFLGLVAMLVATVTQSYGWAFLLLVCPFVPATAGAVVVILWPKKKSEVKS</sequence>
<feature type="transmembrane region" description="Helical" evidence="1">
    <location>
        <begin position="175"/>
        <end position="199"/>
    </location>
</feature>
<dbReference type="AlphaFoldDB" id="A0A0G1CIK4"/>
<evidence type="ECO:0000256" key="1">
    <source>
        <dbReference type="SAM" id="Phobius"/>
    </source>
</evidence>
<reference evidence="2 3" key="1">
    <citation type="journal article" date="2015" name="Nature">
        <title>rRNA introns, odd ribosomes, and small enigmatic genomes across a large radiation of phyla.</title>
        <authorList>
            <person name="Brown C.T."/>
            <person name="Hug L.A."/>
            <person name="Thomas B.C."/>
            <person name="Sharon I."/>
            <person name="Castelle C.J."/>
            <person name="Singh A."/>
            <person name="Wilkins M.J."/>
            <person name="Williams K.H."/>
            <person name="Banfield J.F."/>
        </authorList>
    </citation>
    <scope>NUCLEOTIDE SEQUENCE [LARGE SCALE GENOMIC DNA]</scope>
</reference>
<protein>
    <submittedName>
        <fullName evidence="2">Uncharacterized protein</fullName>
    </submittedName>
</protein>
<evidence type="ECO:0000313" key="2">
    <source>
        <dbReference type="EMBL" id="KKS85620.1"/>
    </source>
</evidence>
<proteinExistence type="predicted"/>
<gene>
    <name evidence="2" type="ORF">UV59_C0006G0076</name>
</gene>
<keyword evidence="1" id="KW-1133">Transmembrane helix</keyword>
<name>A0A0G1CIK4_9BACT</name>